<protein>
    <submittedName>
        <fullName evidence="1">Uncharacterized protein</fullName>
    </submittedName>
</protein>
<evidence type="ECO:0000313" key="2">
    <source>
        <dbReference type="Proteomes" id="UP000327513"/>
    </source>
</evidence>
<keyword evidence="2" id="KW-1185">Reference proteome</keyword>
<organism evidence="1 2">
    <name type="scientific">Proteus phage Myduc</name>
    <dbReference type="NCBI Taxonomy" id="2650874"/>
    <lineage>
        <taxon>Viruses</taxon>
        <taxon>Duplodnaviria</taxon>
        <taxon>Heunggongvirae</taxon>
        <taxon>Uroviricota</taxon>
        <taxon>Caudoviricetes</taxon>
        <taxon>Chaseviridae</taxon>
        <taxon>Cleopatravirinae</taxon>
        <taxon>Myducvirus</taxon>
        <taxon>Myducvirus myduc</taxon>
    </lineage>
</organism>
<dbReference type="EMBL" id="MN098326">
    <property type="protein sequence ID" value="QFG06691.1"/>
    <property type="molecule type" value="Genomic_DNA"/>
</dbReference>
<accession>A0A5J6T936</accession>
<name>A0A5J6T936_9CAUD</name>
<gene>
    <name evidence="1" type="ORF">CPT_Myduc_069</name>
</gene>
<evidence type="ECO:0000313" key="1">
    <source>
        <dbReference type="EMBL" id="QFG06691.1"/>
    </source>
</evidence>
<proteinExistence type="predicted"/>
<reference evidence="2" key="1">
    <citation type="submission" date="2019-06" db="EMBL/GenBank/DDBJ databases">
        <title>Complete genome of Proteus mirabilis phage Myduc.</title>
        <authorList>
            <person name="Tran J.S."/>
            <person name="Lessor L."/>
            <person name="O'Leary C."/>
            <person name="Bonasera R.M."/>
            <person name="Liu M."/>
        </authorList>
    </citation>
    <scope>NUCLEOTIDE SEQUENCE [LARGE SCALE GENOMIC DNA]</scope>
</reference>
<dbReference type="Proteomes" id="UP000327513">
    <property type="component" value="Segment"/>
</dbReference>
<sequence length="121" mass="13855">MNTLKEQTALKRICDRLPPGYVKFIPFSSRKSISFEFDGITVKTNPIYLNEHLNCYMMDLSWGARNKIFGIPIRCGINILQQYTTPLPNLYAFNHVNPGSEVTSLKQLTLFIIDKSVLERG</sequence>